<keyword evidence="2" id="KW-1185">Reference proteome</keyword>
<comment type="caution">
    <text evidence="1">The sequence shown here is derived from an EMBL/GenBank/DDBJ whole genome shotgun (WGS) entry which is preliminary data.</text>
</comment>
<proteinExistence type="predicted"/>
<accession>A0AA45WK10</accession>
<organism evidence="1 2">
    <name type="scientific">Laceyella tengchongensis</name>
    <dbReference type="NCBI Taxonomy" id="574699"/>
    <lineage>
        <taxon>Bacteria</taxon>
        <taxon>Bacillati</taxon>
        <taxon>Bacillota</taxon>
        <taxon>Bacilli</taxon>
        <taxon>Bacillales</taxon>
        <taxon>Thermoactinomycetaceae</taxon>
        <taxon>Laceyella</taxon>
    </lineage>
</organism>
<dbReference type="RefSeq" id="WP_102991924.1">
    <property type="nucleotide sequence ID" value="NZ_FXTU01000001.1"/>
</dbReference>
<evidence type="ECO:0000313" key="1">
    <source>
        <dbReference type="EMBL" id="SMP05118.1"/>
    </source>
</evidence>
<gene>
    <name evidence="1" type="ORF">SAMN06265361_101603</name>
</gene>
<dbReference type="Pfam" id="PF13171">
    <property type="entry name" value="DUF4004"/>
    <property type="match status" value="1"/>
</dbReference>
<dbReference type="EMBL" id="FXTU01000001">
    <property type="protein sequence ID" value="SMP05118.1"/>
    <property type="molecule type" value="Genomic_DNA"/>
</dbReference>
<evidence type="ECO:0008006" key="3">
    <source>
        <dbReference type="Google" id="ProtNLM"/>
    </source>
</evidence>
<reference evidence="1" key="1">
    <citation type="submission" date="2017-05" db="EMBL/GenBank/DDBJ databases">
        <authorList>
            <person name="Varghese N."/>
            <person name="Submissions S."/>
        </authorList>
    </citation>
    <scope>NUCLEOTIDE SEQUENCE</scope>
    <source>
        <strain evidence="1">DSM 45262</strain>
    </source>
</reference>
<dbReference type="InterPro" id="IPR025063">
    <property type="entry name" value="DUF4004"/>
</dbReference>
<dbReference type="Proteomes" id="UP001157946">
    <property type="component" value="Unassembled WGS sequence"/>
</dbReference>
<evidence type="ECO:0000313" key="2">
    <source>
        <dbReference type="Proteomes" id="UP001157946"/>
    </source>
</evidence>
<name>A0AA45WK10_9BACL</name>
<dbReference type="AlphaFoldDB" id="A0AA45WK10"/>
<sequence length="212" mass="24748">MEQELISKKDLLELTGISYGQLYRWKRKNLIPEEWFIRKSTYTGQETFFPKEQILDRVEKIKNLKDDLSLDEIAGMFSTVPITTALERHELIERNIVSDIALKLYTQQFAEQQRFTFKEVLHIYILDKLLSKGDINLEEGKTLLQLLHDHFEKVEQAGGQLIFIRKMGVTSFILAQSGDIYFEEGVRVVFTMNLLTCMEECKLKWHGGESHG</sequence>
<protein>
    <recommendedName>
        <fullName evidence="3">DUF4004 domain-containing protein</fullName>
    </recommendedName>
</protein>